<reference evidence="1 2" key="1">
    <citation type="journal article" date="2017" name="Gut Pathog.">
        <title>Mycobacterium avium subsp. paratuberculosis and associated risk factors for inflammatory bowel disease in Iranian patients.</title>
        <authorList>
            <person name="Zamani S."/>
            <person name="Zali M.R."/>
            <person name="Aghdaei H.A."/>
            <person name="Sechi L.A."/>
            <person name="Niegowska M."/>
            <person name="Caggiu E."/>
            <person name="Keshavarz R."/>
            <person name="Mosavari N."/>
            <person name="Feizabadi M.M."/>
        </authorList>
    </citation>
    <scope>NUCLEOTIDE SEQUENCE [LARGE SCALE GENOMIC DNA]</scope>
    <source>
        <strain evidence="1 2">1057</strain>
    </source>
</reference>
<proteinExistence type="predicted"/>
<dbReference type="AlphaFoldDB" id="A0A3N5CWZ6"/>
<dbReference type="EMBL" id="RPFT01000017">
    <property type="protein sequence ID" value="RPF67418.1"/>
    <property type="molecule type" value="Genomic_DNA"/>
</dbReference>
<accession>A0A3N5CWZ6</accession>
<dbReference type="RefSeq" id="WP_124020316.1">
    <property type="nucleotide sequence ID" value="NZ_RPFT01000017.1"/>
</dbReference>
<organism evidence="1 2">
    <name type="scientific">Helicobacter pylori</name>
    <name type="common">Campylobacter pylori</name>
    <dbReference type="NCBI Taxonomy" id="210"/>
    <lineage>
        <taxon>Bacteria</taxon>
        <taxon>Pseudomonadati</taxon>
        <taxon>Campylobacterota</taxon>
        <taxon>Epsilonproteobacteria</taxon>
        <taxon>Campylobacterales</taxon>
        <taxon>Helicobacteraceae</taxon>
        <taxon>Helicobacter</taxon>
    </lineage>
</organism>
<gene>
    <name evidence="1" type="ORF">EGW01_06920</name>
</gene>
<comment type="caution">
    <text evidence="1">The sequence shown here is derived from an EMBL/GenBank/DDBJ whole genome shotgun (WGS) entry which is preliminary data.</text>
</comment>
<sequence>MGAKGSNVEAMWKQMDAKMLKSAREKTDYCLGLIEQYMQKKGYKDYYRLHRELERMMGVAEFHFLDTNKEKKEVLTFSGYDNMIATLTNKLKED</sequence>
<evidence type="ECO:0000313" key="2">
    <source>
        <dbReference type="Proteomes" id="UP000275263"/>
    </source>
</evidence>
<name>A0A3N5CWZ6_HELPX</name>
<dbReference type="Proteomes" id="UP000275263">
    <property type="component" value="Unassembled WGS sequence"/>
</dbReference>
<evidence type="ECO:0000313" key="1">
    <source>
        <dbReference type="EMBL" id="RPF67418.1"/>
    </source>
</evidence>
<protein>
    <submittedName>
        <fullName evidence="1">Uncharacterized protein</fullName>
    </submittedName>
</protein>